<reference evidence="1" key="1">
    <citation type="submission" date="2022-06" db="EMBL/GenBank/DDBJ databases">
        <title>CFH 74404 Thermomicrobiaceae sp.</title>
        <authorList>
            <person name="Ming H."/>
            <person name="Li W.-J."/>
            <person name="Zhao Z."/>
        </authorList>
    </citation>
    <scope>NUCLEOTIDE SEQUENCE</scope>
    <source>
        <strain evidence="1">CFH 74404</strain>
    </source>
</reference>
<protein>
    <submittedName>
        <fullName evidence="1">Uncharacterized protein</fullName>
    </submittedName>
</protein>
<organism evidence="1 2">
    <name type="scientific">Thermalbibacter longus</name>
    <dbReference type="NCBI Taxonomy" id="2951981"/>
    <lineage>
        <taxon>Bacteria</taxon>
        <taxon>Pseudomonadati</taxon>
        <taxon>Thermomicrobiota</taxon>
        <taxon>Thermomicrobia</taxon>
        <taxon>Thermomicrobiales</taxon>
        <taxon>Thermomicrobiaceae</taxon>
        <taxon>Thermalbibacter</taxon>
    </lineage>
</organism>
<dbReference type="Proteomes" id="UP001165306">
    <property type="component" value="Unassembled WGS sequence"/>
</dbReference>
<evidence type="ECO:0000313" key="1">
    <source>
        <dbReference type="EMBL" id="MCM8750586.1"/>
    </source>
</evidence>
<dbReference type="SUPFAM" id="SSF82171">
    <property type="entry name" value="DPP6 N-terminal domain-like"/>
    <property type="match status" value="1"/>
</dbReference>
<proteinExistence type="predicted"/>
<accession>A0AA42BB50</accession>
<evidence type="ECO:0000313" key="2">
    <source>
        <dbReference type="Proteomes" id="UP001165306"/>
    </source>
</evidence>
<sequence>MQTIVPAEPGNWLLPLAVSPDGQTLVYLAVAEDPFGEPVRSVWRVGADGGKARQLATPGHHLESVQFTWTGDGSLLLAEELSLFIQGERAGGEDTLPWVALMVTRPDGSRAPVMVMPGSFTGFVEVLSWLPPGAFQDPATVAVLQGAVSVPSPVTGLPSGLRLSAGSSASADGERVLLVDDRMGQGVVVWHRTAEVGRALGQRIGDPSWVPRQPVLAGVLRNAPGQRVGSSAGIVFGVESIRSWTSYDLRVFDPIEIDGQPHRRYARPLVAPGGLAVAFFTVDDQAGTVELWIATADGRTRRVPIESDWPAGSPLGEARPVALWLDRGTLLYAAPEDWEAGLPRRVTLWCVAVTADGQLAAEPAMTIDARGREAGIHLRELALSPDGTRLAYRLRHYTRSDPASGAFDTLVVVPVADASRQLEIARGKPGDGLDWSPDSRWLVAGLRGRVELLSADGRRRVPLSPEGVTASYPVWVDPHTVWYQQVDGDEEVVMAVEVW</sequence>
<name>A0AA42BB50_9BACT</name>
<dbReference type="Gene3D" id="2.120.10.30">
    <property type="entry name" value="TolB, C-terminal domain"/>
    <property type="match status" value="2"/>
</dbReference>
<comment type="caution">
    <text evidence="1">The sequence shown here is derived from an EMBL/GenBank/DDBJ whole genome shotgun (WGS) entry which is preliminary data.</text>
</comment>
<dbReference type="RefSeq" id="WP_284058374.1">
    <property type="nucleotide sequence ID" value="NZ_JAMSLR010000018.1"/>
</dbReference>
<gene>
    <name evidence="1" type="ORF">NET02_15680</name>
</gene>
<dbReference type="InterPro" id="IPR011042">
    <property type="entry name" value="6-blade_b-propeller_TolB-like"/>
</dbReference>
<dbReference type="AlphaFoldDB" id="A0AA42BB50"/>
<keyword evidence="2" id="KW-1185">Reference proteome</keyword>
<dbReference type="EMBL" id="JAMSLR010000018">
    <property type="protein sequence ID" value="MCM8750586.1"/>
    <property type="molecule type" value="Genomic_DNA"/>
</dbReference>